<evidence type="ECO:0008006" key="7">
    <source>
        <dbReference type="Google" id="ProtNLM"/>
    </source>
</evidence>
<evidence type="ECO:0000256" key="3">
    <source>
        <dbReference type="ARBA" id="ARBA00022737"/>
    </source>
</evidence>
<keyword evidence="4" id="KW-0175">Coiled coil</keyword>
<accession>A0A1Y2GMJ4</accession>
<keyword evidence="3" id="KW-0677">Repeat</keyword>
<evidence type="ECO:0000256" key="1">
    <source>
        <dbReference type="ARBA" id="ARBA00022468"/>
    </source>
</evidence>
<name>A0A1Y2GMJ4_9FUNG</name>
<dbReference type="GO" id="GO:0005829">
    <property type="term" value="C:cytosol"/>
    <property type="evidence" value="ECO:0007669"/>
    <property type="project" value="TreeGrafter"/>
</dbReference>
<keyword evidence="1" id="KW-0343">GTPase activation</keyword>
<dbReference type="GeneID" id="33571233"/>
<evidence type="ECO:0000256" key="4">
    <source>
        <dbReference type="SAM" id="Coils"/>
    </source>
</evidence>
<proteinExistence type="predicted"/>
<evidence type="ECO:0000313" key="6">
    <source>
        <dbReference type="Proteomes" id="UP000193648"/>
    </source>
</evidence>
<evidence type="ECO:0000256" key="2">
    <source>
        <dbReference type="ARBA" id="ARBA00022614"/>
    </source>
</evidence>
<dbReference type="OrthoDB" id="333024at2759"/>
<dbReference type="GO" id="GO:0031267">
    <property type="term" value="F:small GTPase binding"/>
    <property type="evidence" value="ECO:0007669"/>
    <property type="project" value="TreeGrafter"/>
</dbReference>
<dbReference type="GO" id="GO:0006913">
    <property type="term" value="P:nucleocytoplasmic transport"/>
    <property type="evidence" value="ECO:0007669"/>
    <property type="project" value="TreeGrafter"/>
</dbReference>
<dbReference type="InterPro" id="IPR027038">
    <property type="entry name" value="RanGap"/>
</dbReference>
<sequence>MKKSVHLASQDLLQSLSALVQSFRSSLTAHRNTQTEMAKSELEQIKELQLHVKERNDGLLEVQSEIHKLQLKAKENDKVLKLQLEVLQLRQESKEKDEKSTCLLCQTLDKPAIIQKHTNQTPNRVAILQKHAKSILAQNFEIYDTKWDPTNVLRNKIRLHFLCESGEYTVEANKSIQTPIHITNHEEYEIRNSTEFFRKYGKHMVILLEWLKLKMLSPTSLIPPPHLTDAAIDKSLEYMQVLSIEYPVLSSINIVDDYEALEGTDLQQLSTFLQIDGKDKQLGDMYRTTTATGHAKWVCFDHYRLTYKEKEQKELENVIEANGDEYDKHLGKVVIELGSGSPVKKLCNALADARCDYELNITSIWSWSEADLVALENTLKVPNVSILRLELAWFQERSRGNAVSTSAPYEILVRIMELSNMRMIRIALMSNLIELSRLQPKSLSHLHELSLVLRPRGLETNDFRTLADSLKTNTTVTTLDLWDNSIGNEGAFALSKALKINKALTTLDLALNSIEKEGVLAMSGALKINEALTTLSLRGNPVEDGGALVLSEALRINTTLTTLDLENASIKKEGALALPTALKVNTTLISLNLNSNPIGKGGVLALSEALKVNTVFSTLSLGFNSIGNEGAVALSEALKANMALTTLNLRCNEVETEGALALSEALKVNKTLTYLNLSLNSIGNEGALALSEALKVNSTLTVLNSRASVVAKGF</sequence>
<dbReference type="InterPro" id="IPR032675">
    <property type="entry name" value="LRR_dom_sf"/>
</dbReference>
<keyword evidence="6" id="KW-1185">Reference proteome</keyword>
<gene>
    <name evidence="5" type="ORF">BCR41DRAFT_406194</name>
</gene>
<dbReference type="Proteomes" id="UP000193648">
    <property type="component" value="Unassembled WGS sequence"/>
</dbReference>
<dbReference type="GO" id="GO:0048471">
    <property type="term" value="C:perinuclear region of cytoplasm"/>
    <property type="evidence" value="ECO:0007669"/>
    <property type="project" value="TreeGrafter"/>
</dbReference>
<reference evidence="5 6" key="1">
    <citation type="submission" date="2016-07" db="EMBL/GenBank/DDBJ databases">
        <title>Pervasive Adenine N6-methylation of Active Genes in Fungi.</title>
        <authorList>
            <consortium name="DOE Joint Genome Institute"/>
            <person name="Mondo S.J."/>
            <person name="Dannebaum R.O."/>
            <person name="Kuo R.C."/>
            <person name="Labutti K."/>
            <person name="Haridas S."/>
            <person name="Kuo A."/>
            <person name="Salamov A."/>
            <person name="Ahrendt S.R."/>
            <person name="Lipzen A."/>
            <person name="Sullivan W."/>
            <person name="Andreopoulos W.B."/>
            <person name="Clum A."/>
            <person name="Lindquist E."/>
            <person name="Daum C."/>
            <person name="Ramamoorthy G.K."/>
            <person name="Gryganskyi A."/>
            <person name="Culley D."/>
            <person name="Magnuson J.K."/>
            <person name="James T.Y."/>
            <person name="O'Malley M.A."/>
            <person name="Stajich J.E."/>
            <person name="Spatafora J.W."/>
            <person name="Visel A."/>
            <person name="Grigoriev I.V."/>
        </authorList>
    </citation>
    <scope>NUCLEOTIDE SEQUENCE [LARGE SCALE GENOMIC DNA]</scope>
    <source>
        <strain evidence="5 6">NRRL 3116</strain>
    </source>
</reference>
<dbReference type="SUPFAM" id="SSF52047">
    <property type="entry name" value="RNI-like"/>
    <property type="match status" value="1"/>
</dbReference>
<dbReference type="AlphaFoldDB" id="A0A1Y2GMJ4"/>
<dbReference type="PANTHER" id="PTHR24113:SF12">
    <property type="entry name" value="RAN GTPASE-ACTIVATING PROTEIN 1"/>
    <property type="match status" value="1"/>
</dbReference>
<protein>
    <recommendedName>
        <fullName evidence="7">RNI-like protein</fullName>
    </recommendedName>
</protein>
<evidence type="ECO:0000313" key="5">
    <source>
        <dbReference type="EMBL" id="ORZ15526.1"/>
    </source>
</evidence>
<dbReference type="InParanoid" id="A0A1Y2GMJ4"/>
<feature type="coiled-coil region" evidence="4">
    <location>
        <begin position="72"/>
        <end position="99"/>
    </location>
</feature>
<dbReference type="GO" id="GO:0005634">
    <property type="term" value="C:nucleus"/>
    <property type="evidence" value="ECO:0007669"/>
    <property type="project" value="TreeGrafter"/>
</dbReference>
<dbReference type="Pfam" id="PF13516">
    <property type="entry name" value="LRR_6"/>
    <property type="match status" value="8"/>
</dbReference>
<dbReference type="STRING" id="64571.A0A1Y2GMJ4"/>
<keyword evidence="2" id="KW-0433">Leucine-rich repeat</keyword>
<organism evidence="5 6">
    <name type="scientific">Lobosporangium transversale</name>
    <dbReference type="NCBI Taxonomy" id="64571"/>
    <lineage>
        <taxon>Eukaryota</taxon>
        <taxon>Fungi</taxon>
        <taxon>Fungi incertae sedis</taxon>
        <taxon>Mucoromycota</taxon>
        <taxon>Mortierellomycotina</taxon>
        <taxon>Mortierellomycetes</taxon>
        <taxon>Mortierellales</taxon>
        <taxon>Mortierellaceae</taxon>
        <taxon>Lobosporangium</taxon>
    </lineage>
</organism>
<dbReference type="RefSeq" id="XP_021881274.1">
    <property type="nucleotide sequence ID" value="XM_022029390.1"/>
</dbReference>
<dbReference type="Gene3D" id="3.80.10.10">
    <property type="entry name" value="Ribonuclease Inhibitor"/>
    <property type="match status" value="3"/>
</dbReference>
<dbReference type="GO" id="GO:0005096">
    <property type="term" value="F:GTPase activator activity"/>
    <property type="evidence" value="ECO:0007669"/>
    <property type="project" value="UniProtKB-KW"/>
</dbReference>
<comment type="caution">
    <text evidence="5">The sequence shown here is derived from an EMBL/GenBank/DDBJ whole genome shotgun (WGS) entry which is preliminary data.</text>
</comment>
<dbReference type="EMBL" id="MCFF01000019">
    <property type="protein sequence ID" value="ORZ15526.1"/>
    <property type="molecule type" value="Genomic_DNA"/>
</dbReference>
<dbReference type="InterPro" id="IPR001611">
    <property type="entry name" value="Leu-rich_rpt"/>
</dbReference>
<dbReference type="SMART" id="SM00368">
    <property type="entry name" value="LRR_RI"/>
    <property type="match status" value="8"/>
</dbReference>
<dbReference type="PANTHER" id="PTHR24113">
    <property type="entry name" value="RAN GTPASE-ACTIVATING PROTEIN 1"/>
    <property type="match status" value="1"/>
</dbReference>